<name>A0A366DC02_9NOCA</name>
<accession>A0A366DC02</accession>
<feature type="chain" id="PRO_5039246341" description="Lipoprotein" evidence="1">
    <location>
        <begin position="23"/>
        <end position="140"/>
    </location>
</feature>
<evidence type="ECO:0000313" key="3">
    <source>
        <dbReference type="Proteomes" id="UP000252586"/>
    </source>
</evidence>
<sequence>MLNPQRTAALAVAAFATLGVTACDPAVDGAAVPTSTPIEAPGLWIAPTTAAPAARTIDPYRSNGTWLVPDEIAPGNYKALPTNGSGYLEVCADITCQIDLDGDDTTGLISNEFLTGPGYVTIPAHAFSVELDGIELVAIP</sequence>
<dbReference type="EMBL" id="QNRE01000011">
    <property type="protein sequence ID" value="RBO87546.1"/>
    <property type="molecule type" value="Genomic_DNA"/>
</dbReference>
<gene>
    <name evidence="2" type="ORF">DFR74_111253</name>
</gene>
<protein>
    <recommendedName>
        <fullName evidence="4">Lipoprotein</fullName>
    </recommendedName>
</protein>
<keyword evidence="1" id="KW-0732">Signal</keyword>
<dbReference type="AlphaFoldDB" id="A0A366DC02"/>
<dbReference type="RefSeq" id="WP_067505169.1">
    <property type="nucleotide sequence ID" value="NZ_QNRE01000011.1"/>
</dbReference>
<comment type="caution">
    <text evidence="2">The sequence shown here is derived from an EMBL/GenBank/DDBJ whole genome shotgun (WGS) entry which is preliminary data.</text>
</comment>
<evidence type="ECO:0000313" key="2">
    <source>
        <dbReference type="EMBL" id="RBO87546.1"/>
    </source>
</evidence>
<proteinExistence type="predicted"/>
<evidence type="ECO:0008006" key="4">
    <source>
        <dbReference type="Google" id="ProtNLM"/>
    </source>
</evidence>
<dbReference type="Proteomes" id="UP000252586">
    <property type="component" value="Unassembled WGS sequence"/>
</dbReference>
<dbReference type="PROSITE" id="PS51257">
    <property type="entry name" value="PROKAR_LIPOPROTEIN"/>
    <property type="match status" value="1"/>
</dbReference>
<keyword evidence="3" id="KW-1185">Reference proteome</keyword>
<dbReference type="STRING" id="1210090.GCA_001613185_01410"/>
<dbReference type="OrthoDB" id="4483786at2"/>
<organism evidence="2 3">
    <name type="scientific">Nocardia puris</name>
    <dbReference type="NCBI Taxonomy" id="208602"/>
    <lineage>
        <taxon>Bacteria</taxon>
        <taxon>Bacillati</taxon>
        <taxon>Actinomycetota</taxon>
        <taxon>Actinomycetes</taxon>
        <taxon>Mycobacteriales</taxon>
        <taxon>Nocardiaceae</taxon>
        <taxon>Nocardia</taxon>
    </lineage>
</organism>
<evidence type="ECO:0000256" key="1">
    <source>
        <dbReference type="SAM" id="SignalP"/>
    </source>
</evidence>
<feature type="signal peptide" evidence="1">
    <location>
        <begin position="1"/>
        <end position="22"/>
    </location>
</feature>
<reference evidence="2 3" key="1">
    <citation type="submission" date="2018-06" db="EMBL/GenBank/DDBJ databases">
        <title>Genomic Encyclopedia of Type Strains, Phase IV (KMG-IV): sequencing the most valuable type-strain genomes for metagenomic binning, comparative biology and taxonomic classification.</title>
        <authorList>
            <person name="Goeker M."/>
        </authorList>
    </citation>
    <scope>NUCLEOTIDE SEQUENCE [LARGE SCALE GENOMIC DNA]</scope>
    <source>
        <strain evidence="2 3">DSM 44599</strain>
    </source>
</reference>